<dbReference type="EMBL" id="CP152276">
    <property type="protein sequence ID" value="XAE44722.1"/>
    <property type="molecule type" value="Genomic_DNA"/>
</dbReference>
<feature type="domain" description="SsuA/THI5-like" evidence="1">
    <location>
        <begin position="44"/>
        <end position="245"/>
    </location>
</feature>
<dbReference type="PANTHER" id="PTHR31528">
    <property type="entry name" value="4-AMINO-5-HYDROXYMETHYL-2-METHYLPYRIMIDINE PHOSPHATE SYNTHASE THI11-RELATED"/>
    <property type="match status" value="1"/>
</dbReference>
<name>A0ABZ3DA77_9PROT</name>
<dbReference type="Gene3D" id="3.40.190.10">
    <property type="entry name" value="Periplasmic binding protein-like II"/>
    <property type="match status" value="2"/>
</dbReference>
<dbReference type="RefSeq" id="WP_342629940.1">
    <property type="nucleotide sequence ID" value="NZ_CP152276.1"/>
</dbReference>
<dbReference type="InterPro" id="IPR006311">
    <property type="entry name" value="TAT_signal"/>
</dbReference>
<sequence>MTMAGGWIGRRDMMAGIGAAGLLGGRARAAAQPFRFLTNWYAQAEHAGFYQAAAKGFYAAEGLDVTMEAGGPQVNGAQLLLAGHYDMIIGGADEAMTARSRGMPMTAVATTFQKSLGGLLAHADIGRLEDLRGHTILLSTEVRAAVWPYLRRRFGFDDGQVRPYAYDIRPFVLDPGVAIQAFATSEPYAVQQKGIPYKFFMLADYTVENYGNALVTTEAVLGTRRDAIARFLRASMRGWADWLAHDPSPANDAIRKANPMMSEAQILWSRGIFLSLGVFGAAGTPIGPMAPARCRAVRDFLVAAGLLPPDADWTRACDFSFNPAMDARLPAI</sequence>
<gene>
    <name evidence="2" type="ORF">AAC691_10020</name>
</gene>
<dbReference type="Proteomes" id="UP001449795">
    <property type="component" value="Chromosome"/>
</dbReference>
<evidence type="ECO:0000313" key="3">
    <source>
        <dbReference type="Proteomes" id="UP001449795"/>
    </source>
</evidence>
<keyword evidence="3" id="KW-1185">Reference proteome</keyword>
<dbReference type="SUPFAM" id="SSF53850">
    <property type="entry name" value="Periplasmic binding protein-like II"/>
    <property type="match status" value="1"/>
</dbReference>
<accession>A0ABZ3DA77</accession>
<protein>
    <submittedName>
        <fullName evidence="2">ABC transporter substrate-binding protein</fullName>
    </submittedName>
</protein>
<proteinExistence type="predicted"/>
<dbReference type="InterPro" id="IPR027939">
    <property type="entry name" value="NMT1/THI5"/>
</dbReference>
<evidence type="ECO:0000259" key="1">
    <source>
        <dbReference type="Pfam" id="PF09084"/>
    </source>
</evidence>
<organism evidence="2 3">
    <name type="scientific">Nguyenibacter vanlangensis</name>
    <dbReference type="NCBI Taxonomy" id="1216886"/>
    <lineage>
        <taxon>Bacteria</taxon>
        <taxon>Pseudomonadati</taxon>
        <taxon>Pseudomonadota</taxon>
        <taxon>Alphaproteobacteria</taxon>
        <taxon>Acetobacterales</taxon>
        <taxon>Acetobacteraceae</taxon>
        <taxon>Nguyenibacter</taxon>
    </lineage>
</organism>
<reference evidence="2 3" key="1">
    <citation type="submission" date="2024-04" db="EMBL/GenBank/DDBJ databases">
        <title>Complete genome sequence of Nguyenibacter vanlangesis HBCM-1154, a strain capable of nitrogen fixation, IAA production, and phosphorus solubilization isolated from sugarcane soil.</title>
        <authorList>
            <person name="MY HANH P."/>
        </authorList>
    </citation>
    <scope>NUCLEOTIDE SEQUENCE [LARGE SCALE GENOMIC DNA]</scope>
    <source>
        <strain evidence="2 3">HBCM 1154</strain>
    </source>
</reference>
<dbReference type="Pfam" id="PF09084">
    <property type="entry name" value="NMT1"/>
    <property type="match status" value="1"/>
</dbReference>
<dbReference type="PANTHER" id="PTHR31528:SF3">
    <property type="entry name" value="THIAMINE BIOSYNTHESIS PROTEIN HI_0357-RELATED"/>
    <property type="match status" value="1"/>
</dbReference>
<evidence type="ECO:0000313" key="2">
    <source>
        <dbReference type="EMBL" id="XAE44722.1"/>
    </source>
</evidence>
<dbReference type="InterPro" id="IPR015168">
    <property type="entry name" value="SsuA/THI5"/>
</dbReference>
<dbReference type="PROSITE" id="PS51318">
    <property type="entry name" value="TAT"/>
    <property type="match status" value="1"/>
</dbReference>